<feature type="transmembrane region" description="Helical" evidence="1">
    <location>
        <begin position="104"/>
        <end position="123"/>
    </location>
</feature>
<protein>
    <recommendedName>
        <fullName evidence="4">Membrane protein involved in the export of O-antigen and teichoic acid</fullName>
    </recommendedName>
</protein>
<keyword evidence="3" id="KW-1185">Reference proteome</keyword>
<feature type="transmembrane region" description="Helical" evidence="1">
    <location>
        <begin position="158"/>
        <end position="179"/>
    </location>
</feature>
<feature type="transmembrane region" description="Helical" evidence="1">
    <location>
        <begin position="5"/>
        <end position="27"/>
    </location>
</feature>
<dbReference type="Proteomes" id="UP001595953">
    <property type="component" value="Unassembled WGS sequence"/>
</dbReference>
<name>A0ABV9N3N3_9FLAO</name>
<reference evidence="3" key="1">
    <citation type="journal article" date="2019" name="Int. J. Syst. Evol. Microbiol.">
        <title>The Global Catalogue of Microorganisms (GCM) 10K type strain sequencing project: providing services to taxonomists for standard genome sequencing and annotation.</title>
        <authorList>
            <consortium name="The Broad Institute Genomics Platform"/>
            <consortium name="The Broad Institute Genome Sequencing Center for Infectious Disease"/>
            <person name="Wu L."/>
            <person name="Ma J."/>
        </authorList>
    </citation>
    <scope>NUCLEOTIDE SEQUENCE [LARGE SCALE GENOMIC DNA]</scope>
    <source>
        <strain evidence="3">CCUG 63682</strain>
    </source>
</reference>
<keyword evidence="1" id="KW-0812">Transmembrane</keyword>
<evidence type="ECO:0000313" key="3">
    <source>
        <dbReference type="Proteomes" id="UP001595953"/>
    </source>
</evidence>
<feature type="transmembrane region" description="Helical" evidence="1">
    <location>
        <begin position="39"/>
        <end position="60"/>
    </location>
</feature>
<feature type="transmembrane region" description="Helical" evidence="1">
    <location>
        <begin position="199"/>
        <end position="219"/>
    </location>
</feature>
<feature type="transmembrane region" description="Helical" evidence="1">
    <location>
        <begin position="80"/>
        <end position="98"/>
    </location>
</feature>
<gene>
    <name evidence="2" type="ORF">ACFO5O_11130</name>
</gene>
<keyword evidence="1" id="KW-0472">Membrane</keyword>
<feature type="transmembrane region" description="Helical" evidence="1">
    <location>
        <begin position="296"/>
        <end position="321"/>
    </location>
</feature>
<feature type="transmembrane region" description="Helical" evidence="1">
    <location>
        <begin position="389"/>
        <end position="405"/>
    </location>
</feature>
<feature type="transmembrane region" description="Helical" evidence="1">
    <location>
        <begin position="264"/>
        <end position="284"/>
    </location>
</feature>
<evidence type="ECO:0000313" key="2">
    <source>
        <dbReference type="EMBL" id="MFC4722877.1"/>
    </source>
</evidence>
<proteinExistence type="predicted"/>
<feature type="transmembrane region" description="Helical" evidence="1">
    <location>
        <begin position="358"/>
        <end position="377"/>
    </location>
</feature>
<evidence type="ECO:0008006" key="4">
    <source>
        <dbReference type="Google" id="ProtNLM"/>
    </source>
</evidence>
<evidence type="ECO:0000256" key="1">
    <source>
        <dbReference type="SAM" id="Phobius"/>
    </source>
</evidence>
<dbReference type="RefSeq" id="WP_387963763.1">
    <property type="nucleotide sequence ID" value="NZ_JBHSGP010000014.1"/>
</dbReference>
<organism evidence="2 3">
    <name type="scientific">Geojedonia litorea</name>
    <dbReference type="NCBI Taxonomy" id="1268269"/>
    <lineage>
        <taxon>Bacteria</taxon>
        <taxon>Pseudomonadati</taxon>
        <taxon>Bacteroidota</taxon>
        <taxon>Flavobacteriia</taxon>
        <taxon>Flavobacteriales</taxon>
        <taxon>Flavobacteriaceae</taxon>
        <taxon>Geojedonia</taxon>
    </lineage>
</organism>
<accession>A0ABV9N3N3</accession>
<feature type="transmembrane region" description="Helical" evidence="1">
    <location>
        <begin position="231"/>
        <end position="252"/>
    </location>
</feature>
<comment type="caution">
    <text evidence="2">The sequence shown here is derived from an EMBL/GenBank/DDBJ whole genome shotgun (WGS) entry which is preliminary data.</text>
</comment>
<feature type="transmembrane region" description="Helical" evidence="1">
    <location>
        <begin position="411"/>
        <end position="431"/>
    </location>
</feature>
<feature type="transmembrane region" description="Helical" evidence="1">
    <location>
        <begin position="333"/>
        <end position="352"/>
    </location>
</feature>
<feature type="transmembrane region" description="Helical" evidence="1">
    <location>
        <begin position="135"/>
        <end position="152"/>
    </location>
</feature>
<keyword evidence="1" id="KW-1133">Transmembrane helix</keyword>
<sequence length="438" mass="50129">MLKKLLIIALIVATGHFLSVFSISFIVKRGVDAVFLENVTNIESTLALIIAIIAFGLQQITTRDIVVSQNWKLILEKTQAARFTLGILLALFGILAFLVTETNFYLIFLVSPIIAYVSDYALYARGLAIEGSFISLIRVTLPSLALILMGIVECYSIGTYYIIIFITFAVVVYVSNKILNFKIKLNADRHFYKLYAKNVNIGLTDITITVLQLGILSIATPFYKDQIVTDTFLVLKIYVLLKGVQRLIFQAFYKDLVSLDKSLLIDKLIFISGFVFFVICTLYPSELIELIYSKEYFRIEILFKIIGVAALVSSVLIASSARTLLLKREKEYTFSYILSLIITIISVLLFSFNYYGDSGIALSILAGELTLFFCFSFFLKTEFQFKKRFMFYLPFLFMFLIFFLLKENFTFLYSSILTLLILIIYGCYYIYTNKELYK</sequence>
<dbReference type="EMBL" id="JBHSGP010000014">
    <property type="protein sequence ID" value="MFC4722877.1"/>
    <property type="molecule type" value="Genomic_DNA"/>
</dbReference>